<evidence type="ECO:0000313" key="4">
    <source>
        <dbReference type="Proteomes" id="UP000265515"/>
    </source>
</evidence>
<dbReference type="STRING" id="69332.A0A388LU82"/>
<dbReference type="Pfam" id="PF00078">
    <property type="entry name" value="RVT_1"/>
    <property type="match status" value="1"/>
</dbReference>
<dbReference type="CDD" id="cd01650">
    <property type="entry name" value="RT_nLTR_like"/>
    <property type="match status" value="1"/>
</dbReference>
<sequence>MNKWETLQVEQQEAWAKRAQERGMVKVDRMSKETFRRLCPARSHGTIRALLHPFNMQDDLAEDTETMAVYATTYFIDILTSRRPPEESLEQLRMEHDLWQFTNKQLAMEQRHSLDRPLTLEELKEAAGCMVKGKAPGDDGLPVEFFLATWEVVGPILVRLFNRVLEGALLTEDMCRGVITLLYTKGDKRNVRNWRPISLLNVAYKILAKALSRSLTPLLPELVNADQGAFVKGRSITENMLTAMGALEIIGSERRQVVVAMLDLEQAYDRVNWSFVLATLEHMNVGFPFRRWVSVMYRYSTATVLVNGRRLPIFSLSRSLRQGYPLAPLLFVLHIEVALNAMWAAPILRGLKLHDNKEILTGAIADDLLLVAEAIPESMNAAKCVLDQYYCLSEAKVNWDKSVSFLPQEYELENDWTMKRIQYGESERPRSAFGLAWWIAWRKLRPTQPHEPHTREEILCQPLFDNPAISTAGQVFLATDRPGNFGKKWIERGVSRVADLWVEPELDGKSEEAIRLSLGRIHRVGERLQLLIQAIPGAWKYKLLAGAKLEEGAWYKRGVDQGKLEEVFKVEAEAESESDTEGDEETEWVTVSRWKVKDGHGGEQALTRVSEMEMNSNTDLTEIRVLSKSGGSGRKGMVTVQGGAALQDLRLDPGSCLWQDHPPFKRSLVQYNTKLGRNLQYTSALLASEMTGLSATANCRGKSRRTPYGQGGRQQHVEGGKDEGAET</sequence>
<reference evidence="3 4" key="1">
    <citation type="journal article" date="2018" name="Cell">
        <title>The Chara Genome: Secondary Complexity and Implications for Plant Terrestrialization.</title>
        <authorList>
            <person name="Nishiyama T."/>
            <person name="Sakayama H."/>
            <person name="Vries J.D."/>
            <person name="Buschmann H."/>
            <person name="Saint-Marcoux D."/>
            <person name="Ullrich K.K."/>
            <person name="Haas F.B."/>
            <person name="Vanderstraeten L."/>
            <person name="Becker D."/>
            <person name="Lang D."/>
            <person name="Vosolsobe S."/>
            <person name="Rombauts S."/>
            <person name="Wilhelmsson P.K.I."/>
            <person name="Janitza P."/>
            <person name="Kern R."/>
            <person name="Heyl A."/>
            <person name="Rumpler F."/>
            <person name="Villalobos L.I.A.C."/>
            <person name="Clay J.M."/>
            <person name="Skokan R."/>
            <person name="Toyoda A."/>
            <person name="Suzuki Y."/>
            <person name="Kagoshima H."/>
            <person name="Schijlen E."/>
            <person name="Tajeshwar N."/>
            <person name="Catarino B."/>
            <person name="Hetherington A.J."/>
            <person name="Saltykova A."/>
            <person name="Bonnot C."/>
            <person name="Breuninger H."/>
            <person name="Symeonidi A."/>
            <person name="Radhakrishnan G.V."/>
            <person name="Van Nieuwerburgh F."/>
            <person name="Deforce D."/>
            <person name="Chang C."/>
            <person name="Karol K.G."/>
            <person name="Hedrich R."/>
            <person name="Ulvskov P."/>
            <person name="Glockner G."/>
            <person name="Delwiche C.F."/>
            <person name="Petrasek J."/>
            <person name="Van de Peer Y."/>
            <person name="Friml J."/>
            <person name="Beilby M."/>
            <person name="Dolan L."/>
            <person name="Kohara Y."/>
            <person name="Sugano S."/>
            <person name="Fujiyama A."/>
            <person name="Delaux P.-M."/>
            <person name="Quint M."/>
            <person name="TheiBen G."/>
            <person name="Hagemann M."/>
            <person name="Harholt J."/>
            <person name="Dunand C."/>
            <person name="Zachgo S."/>
            <person name="Langdale J."/>
            <person name="Maumus F."/>
            <person name="Straeten D.V.D."/>
            <person name="Gould S.B."/>
            <person name="Rensing S.A."/>
        </authorList>
    </citation>
    <scope>NUCLEOTIDE SEQUENCE [LARGE SCALE GENOMIC DNA]</scope>
    <source>
        <strain evidence="3 4">S276</strain>
    </source>
</reference>
<accession>A0A388LU82</accession>
<dbReference type="InterPro" id="IPR043502">
    <property type="entry name" value="DNA/RNA_pol_sf"/>
</dbReference>
<evidence type="ECO:0000313" key="3">
    <source>
        <dbReference type="EMBL" id="GBG85772.1"/>
    </source>
</evidence>
<dbReference type="Gramene" id="GBG85772">
    <property type="protein sequence ID" value="GBG85772"/>
    <property type="gene ID" value="CBR_g40499"/>
</dbReference>
<feature type="compositionally biased region" description="Basic and acidic residues" evidence="1">
    <location>
        <begin position="715"/>
        <end position="727"/>
    </location>
</feature>
<gene>
    <name evidence="3" type="ORF">CBR_g40499</name>
</gene>
<organism evidence="3 4">
    <name type="scientific">Chara braunii</name>
    <name type="common">Braun's stonewort</name>
    <dbReference type="NCBI Taxonomy" id="69332"/>
    <lineage>
        <taxon>Eukaryota</taxon>
        <taxon>Viridiplantae</taxon>
        <taxon>Streptophyta</taxon>
        <taxon>Charophyceae</taxon>
        <taxon>Charales</taxon>
        <taxon>Characeae</taxon>
        <taxon>Chara</taxon>
    </lineage>
</organism>
<evidence type="ECO:0000256" key="1">
    <source>
        <dbReference type="SAM" id="MobiDB-lite"/>
    </source>
</evidence>
<proteinExistence type="predicted"/>
<dbReference type="EMBL" id="BFEA01000534">
    <property type="protein sequence ID" value="GBG85772.1"/>
    <property type="molecule type" value="Genomic_DNA"/>
</dbReference>
<evidence type="ECO:0000259" key="2">
    <source>
        <dbReference type="PROSITE" id="PS50878"/>
    </source>
</evidence>
<dbReference type="PROSITE" id="PS50878">
    <property type="entry name" value="RT_POL"/>
    <property type="match status" value="1"/>
</dbReference>
<dbReference type="AlphaFoldDB" id="A0A388LU82"/>
<name>A0A388LU82_CHABU</name>
<dbReference type="OrthoDB" id="8057687at2759"/>
<feature type="region of interest" description="Disordered" evidence="1">
    <location>
        <begin position="698"/>
        <end position="727"/>
    </location>
</feature>
<feature type="domain" description="Reverse transcriptase" evidence="2">
    <location>
        <begin position="163"/>
        <end position="421"/>
    </location>
</feature>
<dbReference type="SUPFAM" id="SSF56672">
    <property type="entry name" value="DNA/RNA polymerases"/>
    <property type="match status" value="1"/>
</dbReference>
<dbReference type="PANTHER" id="PTHR19446">
    <property type="entry name" value="REVERSE TRANSCRIPTASES"/>
    <property type="match status" value="1"/>
</dbReference>
<dbReference type="InterPro" id="IPR000477">
    <property type="entry name" value="RT_dom"/>
</dbReference>
<dbReference type="Proteomes" id="UP000265515">
    <property type="component" value="Unassembled WGS sequence"/>
</dbReference>
<keyword evidence="4" id="KW-1185">Reference proteome</keyword>
<protein>
    <recommendedName>
        <fullName evidence="2">Reverse transcriptase domain-containing protein</fullName>
    </recommendedName>
</protein>
<comment type="caution">
    <text evidence="3">The sequence shown here is derived from an EMBL/GenBank/DDBJ whole genome shotgun (WGS) entry which is preliminary data.</text>
</comment>